<dbReference type="AlphaFoldDB" id="A0A392TV23"/>
<sequence>DLNFTLRITEKLNETNFHLWRQQVEPYINAHGLDEFLGPSIVPPRFLTAIDHATATLNPAYRKWRQQDQMLLSWLQTTLSSEILA</sequence>
<name>A0A392TV23_9FABA</name>
<accession>A0A392TV23</accession>
<keyword evidence="2" id="KW-1185">Reference proteome</keyword>
<organism evidence="1 2">
    <name type="scientific">Trifolium medium</name>
    <dbReference type="NCBI Taxonomy" id="97028"/>
    <lineage>
        <taxon>Eukaryota</taxon>
        <taxon>Viridiplantae</taxon>
        <taxon>Streptophyta</taxon>
        <taxon>Embryophyta</taxon>
        <taxon>Tracheophyta</taxon>
        <taxon>Spermatophyta</taxon>
        <taxon>Magnoliopsida</taxon>
        <taxon>eudicotyledons</taxon>
        <taxon>Gunneridae</taxon>
        <taxon>Pentapetalae</taxon>
        <taxon>rosids</taxon>
        <taxon>fabids</taxon>
        <taxon>Fabales</taxon>
        <taxon>Fabaceae</taxon>
        <taxon>Papilionoideae</taxon>
        <taxon>50 kb inversion clade</taxon>
        <taxon>NPAAA clade</taxon>
        <taxon>Hologalegina</taxon>
        <taxon>IRL clade</taxon>
        <taxon>Trifolieae</taxon>
        <taxon>Trifolium</taxon>
    </lineage>
</organism>
<reference evidence="1 2" key="1">
    <citation type="journal article" date="2018" name="Front. Plant Sci.">
        <title>Red Clover (Trifolium pratense) and Zigzag Clover (T. medium) - A Picture of Genomic Similarities and Differences.</title>
        <authorList>
            <person name="Dluhosova J."/>
            <person name="Istvanek J."/>
            <person name="Nedelnik J."/>
            <person name="Repkova J."/>
        </authorList>
    </citation>
    <scope>NUCLEOTIDE SEQUENCE [LARGE SCALE GENOMIC DNA]</scope>
    <source>
        <strain evidence="2">cv. 10/8</strain>
        <tissue evidence="1">Leaf</tissue>
    </source>
</reference>
<feature type="non-terminal residue" evidence="1">
    <location>
        <position position="85"/>
    </location>
</feature>
<dbReference type="PANTHER" id="PTHR47481:SF30">
    <property type="entry name" value="CCHC-TYPE DOMAIN-CONTAINING PROTEIN"/>
    <property type="match status" value="1"/>
</dbReference>
<evidence type="ECO:0008006" key="3">
    <source>
        <dbReference type="Google" id="ProtNLM"/>
    </source>
</evidence>
<dbReference type="EMBL" id="LXQA010662603">
    <property type="protein sequence ID" value="MCI64758.1"/>
    <property type="molecule type" value="Genomic_DNA"/>
</dbReference>
<protein>
    <recommendedName>
        <fullName evidence="3">Retrovirus-related Pol polyprotein from transposon TNT 1-94</fullName>
    </recommendedName>
</protein>
<evidence type="ECO:0000313" key="2">
    <source>
        <dbReference type="Proteomes" id="UP000265520"/>
    </source>
</evidence>
<evidence type="ECO:0000313" key="1">
    <source>
        <dbReference type="EMBL" id="MCI64758.1"/>
    </source>
</evidence>
<feature type="non-terminal residue" evidence="1">
    <location>
        <position position="1"/>
    </location>
</feature>
<proteinExistence type="predicted"/>
<comment type="caution">
    <text evidence="1">The sequence shown here is derived from an EMBL/GenBank/DDBJ whole genome shotgun (WGS) entry which is preliminary data.</text>
</comment>
<dbReference type="Proteomes" id="UP000265520">
    <property type="component" value="Unassembled WGS sequence"/>
</dbReference>
<dbReference type="PANTHER" id="PTHR47481">
    <property type="match status" value="1"/>
</dbReference>